<sequence>MKIDITKRNDADCIFDFRHNKDAVNLIKEYVRSSNGEDPTLEAMMLILSEAEVTAGEYNVTIKNGKKPTIKLSYAGDDVYVEATWRLAVVPCFLVMMHHQHSCKVYASNYPRKELSLFKRGLRKTLPIADIENMPIDKSRTIVGEMDYIVAVAKGEPVEPKVDVSEQLKELGRRH</sequence>
<dbReference type="KEGG" id="vg:10359045"/>
<reference evidence="1 2" key="1">
    <citation type="journal article" date="2010" name="J. Bacteriol.">
        <title>Brochothrix thermosphacta bacteriophages feature heterogeneous and highly mosaic genomes and utilize unique prophage insertion sites.</title>
        <authorList>
            <person name="Kilcher S."/>
            <person name="Loessner M.J."/>
            <person name="Klumpp J."/>
        </authorList>
    </citation>
    <scope>NUCLEOTIDE SEQUENCE [LARGE SCALE GENOMIC DNA]</scope>
</reference>
<name>D9J0F4_9CAUD</name>
<dbReference type="GeneID" id="10359045"/>
<keyword evidence="2" id="KW-1185">Reference proteome</keyword>
<evidence type="ECO:0000313" key="2">
    <source>
        <dbReference type="Proteomes" id="UP000000331"/>
    </source>
</evidence>
<dbReference type="Proteomes" id="UP000000331">
    <property type="component" value="Segment"/>
</dbReference>
<evidence type="ECO:0000313" key="1">
    <source>
        <dbReference type="EMBL" id="ADJ53049.1"/>
    </source>
</evidence>
<proteinExistence type="predicted"/>
<protein>
    <submittedName>
        <fullName evidence="1">Gp7</fullName>
    </submittedName>
</protein>
<dbReference type="RefSeq" id="YP_004301340.1">
    <property type="nucleotide sequence ID" value="NC_015253.1"/>
</dbReference>
<dbReference type="EMBL" id="HM242243">
    <property type="protein sequence ID" value="ADJ53049.1"/>
    <property type="molecule type" value="Genomic_DNA"/>
</dbReference>
<accession>D9J0F4</accession>
<organism evidence="1 2">
    <name type="scientific">Brochothrix phage A9</name>
    <dbReference type="NCBI Taxonomy" id="857312"/>
    <lineage>
        <taxon>Viruses</taxon>
        <taxon>Duplodnaviria</taxon>
        <taxon>Heunggongvirae</taxon>
        <taxon>Uroviricota</taxon>
        <taxon>Caudoviricetes</taxon>
        <taxon>Herelleviridae</taxon>
        <taxon>Klumppvirus</taxon>
        <taxon>Klumppvirus A9</taxon>
    </lineage>
</organism>